<dbReference type="InterPro" id="IPR040745">
    <property type="entry name" value="Ankyrin_UPA"/>
</dbReference>
<comment type="subcellular location">
    <subcellularLocation>
        <location evidence="1">Cytoplasm</location>
        <location evidence="1">Cytoskeleton</location>
    </subcellularLocation>
</comment>
<keyword evidence="4 6" id="KW-0040">ANK repeat</keyword>
<feature type="region of interest" description="Disordered" evidence="8">
    <location>
        <begin position="7553"/>
        <end position="7590"/>
    </location>
</feature>
<feature type="compositionally biased region" description="Polar residues" evidence="8">
    <location>
        <begin position="6048"/>
        <end position="6068"/>
    </location>
</feature>
<dbReference type="GO" id="GO:0016020">
    <property type="term" value="C:membrane"/>
    <property type="evidence" value="ECO:0007669"/>
    <property type="project" value="UniProtKB-ARBA"/>
</dbReference>
<feature type="repeat" description="ANK" evidence="6">
    <location>
        <begin position="467"/>
        <end position="499"/>
    </location>
</feature>
<feature type="compositionally biased region" description="Low complexity" evidence="8">
    <location>
        <begin position="1958"/>
        <end position="1972"/>
    </location>
</feature>
<feature type="domain" description="ZU5" evidence="10">
    <location>
        <begin position="925"/>
        <end position="1082"/>
    </location>
</feature>
<feature type="compositionally biased region" description="Polar residues" evidence="8">
    <location>
        <begin position="5085"/>
        <end position="5096"/>
    </location>
</feature>
<feature type="repeat" description="ANK" evidence="6">
    <location>
        <begin position="500"/>
        <end position="532"/>
    </location>
</feature>
<feature type="region of interest" description="Disordered" evidence="8">
    <location>
        <begin position="4471"/>
        <end position="4491"/>
    </location>
</feature>
<evidence type="ECO:0000256" key="7">
    <source>
        <dbReference type="SAM" id="Coils"/>
    </source>
</evidence>
<dbReference type="Pfam" id="PF12796">
    <property type="entry name" value="Ank_2"/>
    <property type="match status" value="6"/>
</dbReference>
<dbReference type="PANTHER" id="PTHR24198">
    <property type="entry name" value="ANKYRIN REPEAT AND PROTEIN KINASE DOMAIN-CONTAINING PROTEIN"/>
    <property type="match status" value="1"/>
</dbReference>
<dbReference type="Gene3D" id="2.60.220.30">
    <property type="match status" value="2"/>
</dbReference>
<evidence type="ECO:0000259" key="9">
    <source>
        <dbReference type="PROSITE" id="PS50017"/>
    </source>
</evidence>
<keyword evidence="5" id="KW-0963">Cytoplasm</keyword>
<feature type="compositionally biased region" description="Acidic residues" evidence="8">
    <location>
        <begin position="4799"/>
        <end position="4813"/>
    </location>
</feature>
<evidence type="ECO:0000256" key="1">
    <source>
        <dbReference type="ARBA" id="ARBA00004245"/>
    </source>
</evidence>
<dbReference type="Proteomes" id="UP000663829">
    <property type="component" value="Unassembled WGS sequence"/>
</dbReference>
<feature type="compositionally biased region" description="Basic and acidic residues" evidence="8">
    <location>
        <begin position="4973"/>
        <end position="4984"/>
    </location>
</feature>
<feature type="repeat" description="ANK" evidence="6">
    <location>
        <begin position="235"/>
        <end position="267"/>
    </location>
</feature>
<feature type="compositionally biased region" description="Polar residues" evidence="8">
    <location>
        <begin position="5257"/>
        <end position="5268"/>
    </location>
</feature>
<dbReference type="PROSITE" id="PS50297">
    <property type="entry name" value="ANK_REP_REGION"/>
    <property type="match status" value="18"/>
</dbReference>
<feature type="region of interest" description="Disordered" evidence="8">
    <location>
        <begin position="5165"/>
        <end position="5268"/>
    </location>
</feature>
<feature type="region of interest" description="Disordered" evidence="8">
    <location>
        <begin position="4303"/>
        <end position="4328"/>
    </location>
</feature>
<feature type="compositionally biased region" description="Polar residues" evidence="8">
    <location>
        <begin position="3565"/>
        <end position="3582"/>
    </location>
</feature>
<dbReference type="InterPro" id="IPR036770">
    <property type="entry name" value="Ankyrin_rpt-contain_sf"/>
</dbReference>
<feature type="region of interest" description="Disordered" evidence="8">
    <location>
        <begin position="2060"/>
        <end position="2086"/>
    </location>
</feature>
<dbReference type="FunFam" id="1.25.40.20:FF:000003">
    <property type="entry name" value="Ankyrin, isoform B"/>
    <property type="match status" value="1"/>
</dbReference>
<dbReference type="Pfam" id="PF00023">
    <property type="entry name" value="Ank"/>
    <property type="match status" value="2"/>
</dbReference>
<feature type="region of interest" description="Disordered" evidence="8">
    <location>
        <begin position="7480"/>
        <end position="7537"/>
    </location>
</feature>
<accession>A0A813NSB4</accession>
<feature type="region of interest" description="Disordered" evidence="8">
    <location>
        <begin position="7660"/>
        <end position="7722"/>
    </location>
</feature>
<feature type="coiled-coil region" evidence="7">
    <location>
        <begin position="4895"/>
        <end position="4922"/>
    </location>
</feature>
<feature type="repeat" description="ANK" evidence="6">
    <location>
        <begin position="697"/>
        <end position="729"/>
    </location>
</feature>
<feature type="repeat" description="ANK" evidence="6">
    <location>
        <begin position="664"/>
        <end position="696"/>
    </location>
</feature>
<feature type="region of interest" description="Disordered" evidence="8">
    <location>
        <begin position="1164"/>
        <end position="1185"/>
    </location>
</feature>
<dbReference type="InterPro" id="IPR002110">
    <property type="entry name" value="Ankyrin_rpt"/>
</dbReference>
<feature type="region of interest" description="Disordered" evidence="8">
    <location>
        <begin position="4541"/>
        <end position="4564"/>
    </location>
</feature>
<feature type="compositionally biased region" description="Basic and acidic residues" evidence="8">
    <location>
        <begin position="5789"/>
        <end position="5800"/>
    </location>
</feature>
<feature type="compositionally biased region" description="Basic and acidic residues" evidence="8">
    <location>
        <begin position="773"/>
        <end position="782"/>
    </location>
</feature>
<feature type="region of interest" description="Disordered" evidence="8">
    <location>
        <begin position="6306"/>
        <end position="6393"/>
    </location>
</feature>
<feature type="compositionally biased region" description="Low complexity" evidence="8">
    <location>
        <begin position="2612"/>
        <end position="2623"/>
    </location>
</feature>
<dbReference type="SMART" id="SM00218">
    <property type="entry name" value="ZU5"/>
    <property type="match status" value="1"/>
</dbReference>
<feature type="compositionally biased region" description="Basic and acidic residues" evidence="8">
    <location>
        <begin position="7211"/>
        <end position="7220"/>
    </location>
</feature>
<name>A0A813NSB4_9BILA</name>
<feature type="compositionally biased region" description="Low complexity" evidence="8">
    <location>
        <begin position="7493"/>
        <end position="7508"/>
    </location>
</feature>
<feature type="repeat" description="ANK" evidence="6">
    <location>
        <begin position="106"/>
        <end position="138"/>
    </location>
</feature>
<feature type="region of interest" description="Disordered" evidence="8">
    <location>
        <begin position="7373"/>
        <end position="7444"/>
    </location>
</feature>
<dbReference type="Pfam" id="PF17809">
    <property type="entry name" value="UPA_2"/>
    <property type="match status" value="1"/>
</dbReference>
<dbReference type="InterPro" id="IPR000488">
    <property type="entry name" value="Death_dom"/>
</dbReference>
<feature type="compositionally biased region" description="Basic and acidic residues" evidence="8">
    <location>
        <begin position="1555"/>
        <end position="1564"/>
    </location>
</feature>
<dbReference type="SUPFAM" id="SSF47986">
    <property type="entry name" value="DEATH domain"/>
    <property type="match status" value="1"/>
</dbReference>
<feature type="compositionally biased region" description="Polar residues" evidence="8">
    <location>
        <begin position="6335"/>
        <end position="6345"/>
    </location>
</feature>
<gene>
    <name evidence="11" type="ORF">GPM918_LOCUS346</name>
    <name evidence="12" type="ORF">SRO942_LOCUS347</name>
</gene>
<feature type="region of interest" description="Disordered" evidence="8">
    <location>
        <begin position="5081"/>
        <end position="5106"/>
    </location>
</feature>
<feature type="region of interest" description="Disordered" evidence="8">
    <location>
        <begin position="5342"/>
        <end position="5368"/>
    </location>
</feature>
<feature type="compositionally biased region" description="Basic and acidic residues" evidence="8">
    <location>
        <begin position="5645"/>
        <end position="5655"/>
    </location>
</feature>
<dbReference type="Gene3D" id="2.60.40.2660">
    <property type="match status" value="1"/>
</dbReference>
<feature type="compositionally biased region" description="Polar residues" evidence="8">
    <location>
        <begin position="5226"/>
        <end position="5237"/>
    </location>
</feature>
<dbReference type="Proteomes" id="UP000681722">
    <property type="component" value="Unassembled WGS sequence"/>
</dbReference>
<dbReference type="Pfam" id="PF00531">
    <property type="entry name" value="Death"/>
    <property type="match status" value="1"/>
</dbReference>
<feature type="compositionally biased region" description="Basic and acidic residues" evidence="8">
    <location>
        <begin position="5165"/>
        <end position="5184"/>
    </location>
</feature>
<feature type="region of interest" description="Disordered" evidence="8">
    <location>
        <begin position="1548"/>
        <end position="1579"/>
    </location>
</feature>
<feature type="repeat" description="ANK" evidence="6">
    <location>
        <begin position="401"/>
        <end position="433"/>
    </location>
</feature>
<dbReference type="Pfam" id="PF00791">
    <property type="entry name" value="ZU5"/>
    <property type="match status" value="2"/>
</dbReference>
<feature type="compositionally biased region" description="Basic and acidic residues" evidence="8">
    <location>
        <begin position="6306"/>
        <end position="6315"/>
    </location>
</feature>
<feature type="compositionally biased region" description="Polar residues" evidence="8">
    <location>
        <begin position="6182"/>
        <end position="6203"/>
    </location>
</feature>
<feature type="compositionally biased region" description="Low complexity" evidence="8">
    <location>
        <begin position="5238"/>
        <end position="5256"/>
    </location>
</feature>
<evidence type="ECO:0000313" key="11">
    <source>
        <dbReference type="EMBL" id="CAF0742405.1"/>
    </source>
</evidence>
<dbReference type="EMBL" id="CAJOBC010000024">
    <property type="protein sequence ID" value="CAF3520891.1"/>
    <property type="molecule type" value="Genomic_DNA"/>
</dbReference>
<feature type="repeat" description="ANK" evidence="6">
    <location>
        <begin position="533"/>
        <end position="559"/>
    </location>
</feature>
<feature type="region of interest" description="Disordered" evidence="8">
    <location>
        <begin position="3102"/>
        <end position="3128"/>
    </location>
</feature>
<feature type="repeat" description="ANK" evidence="6">
    <location>
        <begin position="368"/>
        <end position="400"/>
    </location>
</feature>
<feature type="compositionally biased region" description="Low complexity" evidence="8">
    <location>
        <begin position="7698"/>
        <end position="7720"/>
    </location>
</feature>
<feature type="compositionally biased region" description="Basic and acidic residues" evidence="8">
    <location>
        <begin position="5442"/>
        <end position="5451"/>
    </location>
</feature>
<feature type="compositionally biased region" description="Low complexity" evidence="8">
    <location>
        <begin position="7517"/>
        <end position="7534"/>
    </location>
</feature>
<feature type="region of interest" description="Disordered" evidence="8">
    <location>
        <begin position="6032"/>
        <end position="6083"/>
    </location>
</feature>
<feature type="region of interest" description="Disordered" evidence="8">
    <location>
        <begin position="5644"/>
        <end position="5686"/>
    </location>
</feature>
<dbReference type="Gene3D" id="1.25.40.20">
    <property type="entry name" value="Ankyrin repeat-containing domain"/>
    <property type="match status" value="3"/>
</dbReference>
<feature type="domain" description="ZU5" evidence="10">
    <location>
        <begin position="1084"/>
        <end position="1190"/>
    </location>
</feature>
<protein>
    <recommendedName>
        <fullName evidence="14">Ankyrin</fullName>
    </recommendedName>
</protein>
<feature type="region of interest" description="Disordered" evidence="8">
    <location>
        <begin position="4791"/>
        <end position="4826"/>
    </location>
</feature>
<feature type="compositionally biased region" description="Acidic residues" evidence="8">
    <location>
        <begin position="4481"/>
        <end position="4491"/>
    </location>
</feature>
<feature type="compositionally biased region" description="Polar residues" evidence="8">
    <location>
        <begin position="3070"/>
        <end position="3089"/>
    </location>
</feature>
<feature type="coiled-coil region" evidence="7">
    <location>
        <begin position="4998"/>
        <end position="5061"/>
    </location>
</feature>
<dbReference type="Gene3D" id="1.10.533.10">
    <property type="entry name" value="Death Domain, Fas"/>
    <property type="match status" value="1"/>
</dbReference>
<feature type="compositionally biased region" description="Basic and acidic residues" evidence="8">
    <location>
        <begin position="5759"/>
        <end position="5777"/>
    </location>
</feature>
<feature type="compositionally biased region" description="Basic and acidic residues" evidence="8">
    <location>
        <begin position="4543"/>
        <end position="4560"/>
    </location>
</feature>
<evidence type="ECO:0000313" key="13">
    <source>
        <dbReference type="Proteomes" id="UP000663829"/>
    </source>
</evidence>
<evidence type="ECO:0000259" key="10">
    <source>
        <dbReference type="PROSITE" id="PS51145"/>
    </source>
</evidence>
<feature type="repeat" description="ANK" evidence="6">
    <location>
        <begin position="335"/>
        <end position="367"/>
    </location>
</feature>
<evidence type="ECO:0000256" key="6">
    <source>
        <dbReference type="PROSITE-ProRule" id="PRU00023"/>
    </source>
</evidence>
<feature type="region of interest" description="Disordered" evidence="8">
    <location>
        <begin position="7197"/>
        <end position="7220"/>
    </location>
</feature>
<proteinExistence type="predicted"/>
<feature type="compositionally biased region" description="Basic and acidic residues" evidence="8">
    <location>
        <begin position="3380"/>
        <end position="3391"/>
    </location>
</feature>
<feature type="region of interest" description="Disordered" evidence="8">
    <location>
        <begin position="6922"/>
        <end position="6953"/>
    </location>
</feature>
<feature type="compositionally biased region" description="Polar residues" evidence="8">
    <location>
        <begin position="5746"/>
        <end position="5758"/>
    </location>
</feature>
<dbReference type="PROSITE" id="PS51145">
    <property type="entry name" value="ZU5"/>
    <property type="match status" value="2"/>
</dbReference>
<evidence type="ECO:0000256" key="4">
    <source>
        <dbReference type="ARBA" id="ARBA00023043"/>
    </source>
</evidence>
<dbReference type="FunFam" id="2.60.220.30:FF:000002">
    <property type="entry name" value="Ankyrin-3 isoform 2"/>
    <property type="match status" value="1"/>
</dbReference>
<keyword evidence="13" id="KW-1185">Reference proteome</keyword>
<feature type="repeat" description="ANK" evidence="6">
    <location>
        <begin position="202"/>
        <end position="234"/>
    </location>
</feature>
<keyword evidence="2" id="KW-0597">Phosphoprotein</keyword>
<dbReference type="InterPro" id="IPR000906">
    <property type="entry name" value="ZU5_dom"/>
</dbReference>
<dbReference type="GO" id="GO:0007165">
    <property type="term" value="P:signal transduction"/>
    <property type="evidence" value="ECO:0007669"/>
    <property type="project" value="InterPro"/>
</dbReference>
<dbReference type="OrthoDB" id="20872at2759"/>
<feature type="repeat" description="ANK" evidence="6">
    <location>
        <begin position="565"/>
        <end position="597"/>
    </location>
</feature>
<feature type="repeat" description="ANK" evidence="6">
    <location>
        <begin position="598"/>
        <end position="630"/>
    </location>
</feature>
<feature type="compositionally biased region" description="Basic and acidic residues" evidence="8">
    <location>
        <begin position="6236"/>
        <end position="6249"/>
    </location>
</feature>
<evidence type="ECO:0000256" key="2">
    <source>
        <dbReference type="ARBA" id="ARBA00022553"/>
    </source>
</evidence>
<dbReference type="SMART" id="SM00248">
    <property type="entry name" value="ANK"/>
    <property type="match status" value="22"/>
</dbReference>
<evidence type="ECO:0000313" key="12">
    <source>
        <dbReference type="EMBL" id="CAF3520891.1"/>
    </source>
</evidence>
<evidence type="ECO:0000256" key="5">
    <source>
        <dbReference type="ARBA" id="ARBA00023212"/>
    </source>
</evidence>
<feature type="region of interest" description="Disordered" evidence="8">
    <location>
        <begin position="1954"/>
        <end position="1974"/>
    </location>
</feature>
<feature type="compositionally biased region" description="Polar residues" evidence="8">
    <location>
        <begin position="2624"/>
        <end position="2640"/>
    </location>
</feature>
<feature type="region of interest" description="Disordered" evidence="8">
    <location>
        <begin position="3064"/>
        <end position="3089"/>
    </location>
</feature>
<feature type="compositionally biased region" description="Basic and acidic residues" evidence="8">
    <location>
        <begin position="6069"/>
        <end position="6083"/>
    </location>
</feature>
<feature type="region of interest" description="Disordered" evidence="8">
    <location>
        <begin position="1770"/>
        <end position="1819"/>
    </location>
</feature>
<keyword evidence="5" id="KW-0206">Cytoskeleton</keyword>
<feature type="region of interest" description="Disordered" evidence="8">
    <location>
        <begin position="2431"/>
        <end position="2450"/>
    </location>
</feature>
<feature type="region of interest" description="Disordered" evidence="8">
    <location>
        <begin position="773"/>
        <end position="802"/>
    </location>
</feature>
<feature type="region of interest" description="Disordered" evidence="8">
    <location>
        <begin position="6869"/>
        <end position="6892"/>
    </location>
</feature>
<feature type="repeat" description="ANK" evidence="6">
    <location>
        <begin position="40"/>
        <end position="72"/>
    </location>
</feature>
<dbReference type="PRINTS" id="PR01415">
    <property type="entry name" value="ANKYRIN"/>
</dbReference>
<keyword evidence="3" id="KW-0677">Repeat</keyword>
<organism evidence="11 13">
    <name type="scientific">Didymodactylos carnosus</name>
    <dbReference type="NCBI Taxonomy" id="1234261"/>
    <lineage>
        <taxon>Eukaryota</taxon>
        <taxon>Metazoa</taxon>
        <taxon>Spiralia</taxon>
        <taxon>Gnathifera</taxon>
        <taxon>Rotifera</taxon>
        <taxon>Eurotatoria</taxon>
        <taxon>Bdelloidea</taxon>
        <taxon>Philodinida</taxon>
        <taxon>Philodinidae</taxon>
        <taxon>Didymodactylos</taxon>
    </lineage>
</organism>
<feature type="compositionally biased region" description="Low complexity" evidence="8">
    <location>
        <begin position="7379"/>
        <end position="7391"/>
    </location>
</feature>
<keyword evidence="7" id="KW-0175">Coiled coil</keyword>
<dbReference type="SUPFAM" id="SSF48403">
    <property type="entry name" value="Ankyrin repeat"/>
    <property type="match status" value="2"/>
</dbReference>
<dbReference type="Pfam" id="PF13637">
    <property type="entry name" value="Ank_4"/>
    <property type="match status" value="1"/>
</dbReference>
<feature type="region of interest" description="Disordered" evidence="8">
    <location>
        <begin position="4966"/>
        <end position="4992"/>
    </location>
</feature>
<sequence length="7751" mass="866400">METSSSDGNSGFLRAARAGNLEKVLEFLRSSIDINTSNANGLNALHLASKEGHVNIVQELLTRGANVNAATKKGNTALHIASLAGQEEVVKLLVKHNANINCQSQNGFSPLYMAAQENHLEVVKFLLANGANQSLATEDGFTPLAVSLQQGHEKVVAILLENDSKGSKVRLPALHIAAKKNDTKAAALLLQADSQPDLNYKSGFTALHIASHYGNVEVAQLLISRGADVNYAASDGLTPLHCAARSGHDQVVDLLLESGAPFGAKTKNGLSALHMAAQGDHVDAARILLYYKSTIVDDVSSDYLTALHVAAHCGHLNVARLLCERRADVNAKALNGFSPLHIACKKNRLKVVELLLANGAQIEARTESGLTPLHVAAFVGSHDIVVYLINHGGHPDSTTVRGEAPLHLATRANQIDIIRTLLKHGATIDIKAKEKQTALHIATRLSNIDIVNLLLKHGANVDNVTKDGYSSLHIAAKEGQEEIASLLIDHGASLNIATKKNFMPLHVCSKYGNIKVANLLLQKGASSDIQGKNDLTPLHVAIHYNHSHVALLLLQHGASQLPARNGYTPLHICSKKNQLDIAEMLLEYNANTNAASNGGFTPLHLACQEGHSDMVYLLLENHADTNASSKCLLRALHLCAQEDRVKCAEALINKSADINPQTLSGYSPLHVACHFGQINMVRYLLQLNADVDVETNLGFTCLHSAAQQGHVLIVKLLLENGASPNKTTKHGQTPLAIAQRLGYISVVEELKVVTETTIASKHELITEERYKIQAPEISHEEQPLTDSDDETDAHAKNDEDTYDYTYPELGRCKSRNIVSLPSFKEMWRKKSIIVVATEQAPITNQNDINKNMLGDTSSNAHMQYLRDGGTLNEAEESKLNQPSFNKEESDYPMRAVTDWTESRDNLHEAQQFDNEQITKPKHGGFLVSFLVDARGGAMRGCRHSGVRVIIPPKRASMPTRITCRFVKREKLTIPPPLNEGEALAARVLEVGPVACKFLGPVILEIPHFASLRGREREIVVLRSDNGEKWTEHPGSMTDEAVKEALGETIDMEELDNVEDLHSKRITRIITNDFPRYFALVTRVRQESNFIDDKGGVLNSTVVSHVEALIPEKALQKRIRVSLHVLPISHQIVHRSYGTRVNVSPVVTVEPRRRKFHKPITLTIPLPKSSTTTSSSSKHQQSGAYSSDSQTLRLLCSITGGTHAAQFDDITGHTPVTFSNDCATFTTTVSARFWLIDAQGVQDVIKMAHDIYREATSVPYMSRFVVFAKRHDLNEAMVRVFCVTDDKENKTLEMQEHFTEIAKSKEVEVLNGNSIYVDVGGNLNAVVKTSDQLIITFRSFRENRLPFVVRIRDPHQEENGRMSFYKDNLQTTSGTTATIQKSTSATLTNGNIIVNGQNVVDTQALQAICNLNISIPSYDKDFLENEERLHAMHSMTISDGHADSRSDADMYRKGEIRLTDIAKHLGQDWPALAAELELSEEEVTQIMDQHGENAALHMLRYWLKSRGPEATGNCLQQALRKIGKENIVHSCVFNIEWVTDAAEKEVAKARLTSRGGESHGRRTDEGFESDDEYERKRQEKYSKSRQDKYTLVRFYIFPVREDGIDDNTIKITDIISTKPSTTTTTIIKTITLEETEEDGEKIELRQPIKIAKETAITISQPVVPQFKQFEPLKVKFPSRDHSKEFTSSSSSSADTIVTVGMRGDHYDDHLHYVDSSKATTPASRYGGYYSIYHGGGAYSGSITPSSCHSTAFEMMHIESLREKLNRLTRESQNLTSGRADLDDTYGSPRVLRVKDDGKTTPTSLSSEFQKKTLSREASRHQPGDYSIVNIVKEFPVIAGITNENDRSSVHVYANGRRTNDNDMAATTNGTMTYDKPNNNIANSSGIMETIIQNTFVSPSKIDFNKLNDQPQQEQLDDQPDAVIQLAQGARQTLDDIREYLPPDSFIITNNVVSKRDSTNTDTQSTESSSSPISPLEQFILPEEKSVSRTSNVAERLSKSKIIPEPARALANALKHAVVKPLKKTMNKMRSFDSTTTSSINNNELSSVDTQKVSQETVSESTGIELQHHPSIVYPPPHTSPSIDDEKNSDIIKSTIVSTEEHTLSEPSTPVTTFLDSVTLSSLLLTDLPPTNPPQHRDSSSSADVLTPLLSATPPVKPPRKFIPHDDLIFNSNNNDESLLDNYNLIQQTDDVVKKVLNIVDTFGMPDNGIDDVELLKYSHPPQFVYIQQPSNKSELISHSNNVDNEQKTHTNNLEQILSDIETGIHPYNQEIVTHDEQFKSDDSDNVDVKYLSDIMKHIREASRQINHSDTVYELRPETYEPLSRTSVVLSLIKSNDVHRFEAAPRYIALMSDKLPEQIDLIPDQPNFKTVIDLSTATSLALEPQQNVTTEFLNSPIDDENDHSMIEILGEQNELETALCSHIINPLVGPISSQQTSSNEVDKSLLSSDSSPSSNVITVISSTFDTNEPSPIQTSVDTLSIPYFHTTTTTTIDTPLFIEETAVQSTSVTSSIDSTSEPSDTVKNATLNPHYSLSEIKAKSKSSNDTDIQSHSVETAMNIEKIAAEIQQTFDEENQTQSDVDKIRDIDTMINKDRQSLLAKLSKLDNSNPLSRESSITTTLTSSSTPRDSISDQAGYASESSGGMNTFLDSFKTGLNIQEQPLTITEIEQPKPSIASTSRPLMFVSLDSGFNLSKVFSPLTDFVKTSNTDAKNVQRPSIPPTSPIYFCPPPTLSNTTPLITTTSVTVISRADPMVNSILTTSSTNDDDLILKNGNSSLMPYSLDAGSDNYNHRSLRSKENSIDSVDANFYDNVQQIRSGTPRSLISDYDNLHGSFVSLNDSQTIEGEQQQQQQQQQQTQLLSSSLHEMVSSPSIISKNDTSSILSGSTQYESFDNIPTTTSSLSTVYQSALSTLNNSSNDFSDITLTPEIHQIPSEISDNDIDLVENINLKMPTSSLVTNINQISDENNATAATLSKHIVEDNMDTRTKPSATLPVISPIQSISGLNKTSVSFQRLSKYTRPADELGQHSSDINTILSSISTVPSYTSSPNTIREIRSKLMEISPDLSKKTSKIASSNVSSHHQQPVSSTADHIQSNWLEDRRAYQSEEQQQQQQILPKTRSPRMSPPTKLSFEQNITNLEKESPLLQSELLTAEHELSALKSRLAVTEGITAVTSTILESLKEHFELPAKQVEQIDAAIFSTRENVDTISGRKVCGDLSSEPIPKIASFNKILVSGVSSHSISTLKPTFIDQATSPIQEFNINNLPMILTLPSLTVASQTSPMIENISLLPSLTNELTGESVEIHYDAITNQQTSFLVKTRNSFWIANHIPIHEAENRLRTMSSPVMKRATVKLPESMDQFLSDSEDEFSSQTHKKTAQQVDEEKLPKESLDIDRESQWSIESIADSEKLTDPSISNTQEFVLSTKDEDEIIGEYEHPSVSQSQTRSPFTEQNLNLFNEESMEIKQSSNEDTGLAEVLAPSISISSAQELLTLEENGYLSTYPPSDLEHQASEFNSYEKDQFQPTQVVDESTVFSKDKLIQQDSLTQLYENISASITDKVLSDILEKQQQSPKTSIESESFSQSPPLPITPDRETSYDTKEQLSEMIKIRSAPSENRQQLEELEVKVEELDNILDHMLHQQDKEISTEMNEFELKVDELTTIVHDIDMKKQNEDRIESEIDELYKIILSIHGKNQINFDILPNSEKDYELTTEQLSQERRHSLELLKENVDELRQIIYDISTINLHERPHNLLLTTDNQILQSHNVTTSDVEVSDRDLSEENENKITSVRNIDIAKEWTPEQMAEYFQCTSDGKPLSNFKLSSEDLPSTFISNKTQPIVDHINQQSYSLDNLTRIIDEMRESQHIDIQKLIPEDSIVSTTNRSSYPEKKVITHLIPESPRISSDVFYEGGRNHSLFDNTHNLINIVQTIIDIGQQQKSVIPHLIPEAPRITQDVFYEGDTHRTLYTTDIDDLRTIVEDTSHKVQLEPEEPRITADVFYEGDTQRSLYQKDNEQSNNGGLYQIVSDIHDHSLKKALESDTEEVLAESFITTEMPVNKGGGLYEIIHEIENFPLRSNTTSKQFYEDDEQQMSPDTMEFMNTIQEVERHSIHDENIMMPKREYRSPFSQEPSIVIHRTILTRNDTLYEPEKLTVDSGLSSPTVEIESQSTETFISKPVDGYVKTVDTDSLRAVSSKENLYIESSAENPYYVPPGVRTLRREDIDQLNEDDVKPSNGLHQIIDDIHNINKNKKLTHDDWTTSPHQRQEIYGEKYRPERKFSSDLVTHKNIVSDDSFDTADHFIKNVQEQPPTSSDTVINPPHSHEMQEVSPTQGMSELTPSVEELIKIASSLRNFQKPVLQDQESSQILSYKTDEYSSSDEEIDLSKRPDNWTNSSFQRQEIYGDKYRPEKYLSEDQIDYAMESPEVEIRLTQETFPTTSGLESIIRDISNDNTVNEENQDSSFVSHIQRSSIISRTIPSTRQSSDEISEDSDNDQILEDNQLYTSENDFRPTHLNITTSSTLENQSAPFQSDFPVLSTESIQQFSTEQQKRDSSEILVEKSKNDNDDVEEEELSVYDRLLIQTSADIVNKILQNAINEEFDYDSLADNLNSSKIETLTEHSLEQFHETNTQTIENDQIQNTPKDVAQGFISMSSTRDDENLPQLTMLNYKMQQGYNLNEAARHQQQVDNVEDEQDSLNDSSKYSTSADALPLDSSLDSIAHANEEEQQITDWNSLVKGTSEQERQVRDIPELVISEVSVENEQEDDLEDQQHYISSNSVQDLGNLINELQELEEKLEEEHLQEEQETSLSSIEDEDDESKNLIPHPTDEPYLSVSDVVTSRSTQELGDLVSELKSLEKQINETIIQDEENDRLSSEEDEIHPYDLQISQSLSSTKSTQELGHLVEQLHKVEEQLENKLEQSASLQLEPSKLETSKSSNELVNLMSELTDVAHKLEIKLNYEQFSNDIIEKRRNSKSISDQDYHRTERRPSSPPTTPTLKTQFVEELIRSMNDVDEAKEELSSLIANQDETISAESDILQEMIENIIKQAQETVENEEKELNLIQSNKIIDKNLIKSPNTILEPIDRRRPYTQSSATSISDELSTEDNTIDKQGELAAQLDYLRRMSRYESLYDEDQRQQHNASLSETSDMFEQQTKFGDYLTAVREEELETKCMEDEDGNKTDSDKNSSNEDDDNKQNKYRINNDKPFFERKDKDEHDDSDDDGGNRTGDQFFQSNQITDTNQISEQPQQQQSSEQQSGSSNTTQVDNESQMQISQDSIENFNYTSSNTKEIADYRYDTTWNKSDANQEETRHDFVNLLLNDNGEVDKTPTQQTPSNDQNNIIDFQRIEQNPPDMKTSTDSLENESDGKSDSELKLAFSLPLDINRDDEFDVTQDDVQIEMDNLFNPISPSSNNEFDLLRRETDEPTPSKMSGYHSDYFRPDSVTSHSERHSTPREMLKNDQRITPEIRRYSIGSEQSFDEATDNFITAHDQLTTTTNLTNEIGHNLAHSDNEIKIEEKPTVYHMIQREIETEQLPVMHARRTISENSLYSTSSSSVPMNNSNSLSNSCLQLTSYISDNEMNQSLNDEKKIDTISTDSHSLRSINNSKLSTKSSLITNDALTPVNNLNIIHTLLEGEESLNVAPESCRISIDEQPKSKTEDDNEQQRPSTIDIPFDSIGERETSSTNTSTPSVCTIVENSEIKQISLPSDISHQSSLSRRLFISSDNYYTPYVTIQIENQEISSPAEEQGTEITSWTSPVNDNIQRDDIYTTEEFDTKKPVELLENTTGKGRRTSSDNERDRSDKNTPPPSGSLASQPLSPVVSLTSSKKNTAHEELEHGDPLINLSIFKMQSNVQHFPSADDLRHDEKTKLVRSPEIYHMDNIGTNLSSADPRHLSNTQSESNIDDAATFLDIHELSTLSKENSSESILHDAVEKESSPEAADMSFRDVYEPTSSSMRPLALSVPGQAIIAATVSEETIMNEDEFEQLTEQYVNNVLNAVVVQLMSEQTGIIHERILSSTSSSSDISDEQMPLNAMEKGGEESIESGDPSGAQGQYSMTTDSSSFSVQYSADQSHESGSDEPSFPEKFKQPVKTLRRAHTDSDGFQTLESQKEKNDIEQVLSRHSIDDRTGVFVRSSSLQQTYSSENTNYLNQMLIDQKLVDNTSCSTSNQPEDGTHISDYPTAAESMQSSTRVNQRNSLSDGSSYSEPKGRIEQIFLKIPQNDDTIRSDSSRSGYVTADETRSDQSSKRISDENQDEETNNGLINFGYESDDVEKDNTFLQSTAVTVDSLFQPGLDLDNDFKSRISDEEEAGHLKYEGEGEESSTSFTGSGRKPLGNINGNEIRSSSTAERHPYEPSKSVSFKLDSSEQHVPIQHRSPRASVTIKHQESLESPTKEKNTIKSLQDFIVGKNLEELGQCLEIVDKSSQNFNDYCSPKIHLSPQLSREKSNNISSSDNEQITNVVSDDGKLFITKSVYSDYEAYEAGSESDRDDKRKRPSLKSTTDFWLNIEKNEPILEQSDKLLNSPLTAMVTSSCTSESSESCQQVEATYDTDTGHITSFSVDDEGQVKIIEKSLLGLTEDENIIQQESEQNNNENQMSSIIREELSQLKTDACTESSSIVDKIKLKLERSIDRLVKKTLDGEEDTRKSDLISPFTDRSLDAFEEKKYEEQHLKHALSEQYIQVSSDEFDYGTLQRFSSDSCIIIRVPEEYAPSSTLLLDDMEQTKADLKNNQLNVLQSISDDDEINMAKDFMQSSVIYRSNTKNDDNEEQSDSNQESAFHIYEKPEEGEPFLIMSSSPVLVEKDKLQVIDKRPLHSSPDTPFSTDSSIELAERDITEVNDEFVLVKHLSIDPVGTDELSPAASPQQKFTVISKHTPTHSSSSSSSSSDKQESSPDLLEILKHEYDYPPLDTGFDIRQATALETVYESPELKSEDATIDSPSTSDSHRKTSSTSENSAIIVTVEDVMDNDQQQVQYRNKTMLNNPTTSSSFEELKRLTTPPTVTAVDRHSTPSTANTDDSLLEFERLEMEMSKSGTASPGNNNRSHTDRIVSAVPSQQMINTAREIRNSVESLITPIDNIQLEAEKVASYIQRHQALFSTSNYSGSDDDNSNNILLQRSLSNDSPSFSNTKQVKYFPTVEGLNNVDDDVKYLIDEILFKTEQVHLERTKPIEIENSDLTASYSESGPSSCTDQTVIFNTTSSKRNSGGESILSDEEKQTEFEEENEYVKIDYDDLKQELKSNNKRSETDDSTQLISSLVSSIIDDDLDNEIDNKKQKNLDNDEILSGDISLSMSGSEQSVDREMKTSFAGIDEDSDAFLMSTSQTSSQQDNSIHNPIMTASTSTTSFPRMIIEQKSPDIASTPLRDIQEHLQVSGRAFADDSQTSSMTTSSSLSEHGGEDMNTKSLPLQAREKKKRRRGNDKQSDIKNRNLSSSESDYESGTTPVLISPTIEQPSQLKSEIDLTPCISSQFTHGEDRVFFDTDESIKQKQPKINDSSTSLSKTSPPSSTRRSPPPSGQISTSRTTSSSSSASSYSSSNQTVIQRVLPAEIHLSSFKRNHEPSHSSSTSPPDHLPFIPPFVHSHSPTSTSSHTVVHKNDRLILTDISPSIATTSTINTTSTTKPFTTSSFVTVSSPSLFLSSAGIDNNNFNDRSNKTISLESELATHHQKYHSHPGTVTGGFSLPPNNTKEGIDITNRNQEHSNSNLLSSRHSSSTSPTGSMSGHLHHSDDCYCGSGTINTSSHRQTSSNLQSGK</sequence>
<feature type="region of interest" description="Disordered" evidence="8">
    <location>
        <begin position="3565"/>
        <end position="3594"/>
    </location>
</feature>
<feature type="repeat" description="ANK" evidence="6">
    <location>
        <begin position="302"/>
        <end position="334"/>
    </location>
</feature>
<feature type="domain" description="Death" evidence="9">
    <location>
        <begin position="1453"/>
        <end position="1528"/>
    </location>
</feature>
<comment type="caution">
    <text evidence="11">The sequence shown here is derived from an EMBL/GenBank/DDBJ whole genome shotgun (WGS) entry which is preliminary data.</text>
</comment>
<dbReference type="SMART" id="SM00005">
    <property type="entry name" value="DEATH"/>
    <property type="match status" value="1"/>
</dbReference>
<feature type="repeat" description="ANK" evidence="6">
    <location>
        <begin position="434"/>
        <end position="466"/>
    </location>
</feature>
<feature type="region of interest" description="Disordered" evidence="8">
    <location>
        <begin position="4677"/>
        <end position="4704"/>
    </location>
</feature>
<feature type="compositionally biased region" description="Basic and acidic residues" evidence="8">
    <location>
        <begin position="5197"/>
        <end position="5212"/>
    </location>
</feature>
<dbReference type="GO" id="GO:0005856">
    <property type="term" value="C:cytoskeleton"/>
    <property type="evidence" value="ECO:0007669"/>
    <property type="project" value="UniProtKB-SubCell"/>
</dbReference>
<evidence type="ECO:0000256" key="3">
    <source>
        <dbReference type="ARBA" id="ARBA00022737"/>
    </source>
</evidence>
<feature type="region of interest" description="Disordered" evidence="8">
    <location>
        <begin position="6161"/>
        <end position="6266"/>
    </location>
</feature>
<feature type="region of interest" description="Disordered" evidence="8">
    <location>
        <begin position="5736"/>
        <end position="5833"/>
    </location>
</feature>
<feature type="compositionally biased region" description="Polar residues" evidence="8">
    <location>
        <begin position="5808"/>
        <end position="5825"/>
    </location>
</feature>
<dbReference type="FunFam" id="1.25.40.20:FF:000095">
    <property type="entry name" value="Ankyrin 2, isoform J"/>
    <property type="match status" value="1"/>
</dbReference>
<evidence type="ECO:0008006" key="14">
    <source>
        <dbReference type="Google" id="ProtNLM"/>
    </source>
</evidence>
<feature type="compositionally biased region" description="Basic and acidic residues" evidence="8">
    <location>
        <begin position="1807"/>
        <end position="1819"/>
    </location>
</feature>
<feature type="compositionally biased region" description="Low complexity" evidence="8">
    <location>
        <begin position="7575"/>
        <end position="7589"/>
    </location>
</feature>
<feature type="region of interest" description="Disordered" evidence="8">
    <location>
        <begin position="2604"/>
        <end position="2640"/>
    </location>
</feature>
<dbReference type="GO" id="GO:0005737">
    <property type="term" value="C:cytoplasm"/>
    <property type="evidence" value="ECO:0007669"/>
    <property type="project" value="TreeGrafter"/>
</dbReference>
<feature type="region of interest" description="Disordered" evidence="8">
    <location>
        <begin position="3360"/>
        <end position="3391"/>
    </location>
</feature>
<feature type="compositionally biased region" description="Polar residues" evidence="8">
    <location>
        <begin position="4692"/>
        <end position="4702"/>
    </location>
</feature>
<evidence type="ECO:0000256" key="8">
    <source>
        <dbReference type="SAM" id="MobiDB-lite"/>
    </source>
</evidence>
<dbReference type="PROSITE" id="PS50088">
    <property type="entry name" value="ANK_REPEAT"/>
    <property type="match status" value="18"/>
</dbReference>
<reference evidence="11" key="1">
    <citation type="submission" date="2021-02" db="EMBL/GenBank/DDBJ databases">
        <authorList>
            <person name="Nowell W R."/>
        </authorList>
    </citation>
    <scope>NUCLEOTIDE SEQUENCE</scope>
</reference>
<dbReference type="PANTHER" id="PTHR24198:SF165">
    <property type="entry name" value="ANKYRIN REPEAT-CONTAINING PROTEIN-RELATED"/>
    <property type="match status" value="1"/>
</dbReference>
<feature type="compositionally biased region" description="Basic and acidic residues" evidence="8">
    <location>
        <begin position="6382"/>
        <end position="6393"/>
    </location>
</feature>
<feature type="repeat" description="ANK" evidence="6">
    <location>
        <begin position="268"/>
        <end position="289"/>
    </location>
</feature>
<dbReference type="EMBL" id="CAJNOQ010000024">
    <property type="protein sequence ID" value="CAF0742405.1"/>
    <property type="molecule type" value="Genomic_DNA"/>
</dbReference>
<feature type="compositionally biased region" description="Polar residues" evidence="8">
    <location>
        <begin position="7426"/>
        <end position="7444"/>
    </location>
</feature>
<dbReference type="InterPro" id="IPR011029">
    <property type="entry name" value="DEATH-like_dom_sf"/>
</dbReference>
<dbReference type="PROSITE" id="PS50017">
    <property type="entry name" value="DEATH_DOMAIN"/>
    <property type="match status" value="1"/>
</dbReference>
<feature type="region of interest" description="Disordered" evidence="8">
    <location>
        <begin position="5418"/>
        <end position="5451"/>
    </location>
</feature>
<feature type="repeat" description="ANK" evidence="6">
    <location>
        <begin position="73"/>
        <end position="105"/>
    </location>
</feature>